<comment type="caution">
    <text evidence="1">The sequence shown here is derived from an EMBL/GenBank/DDBJ whole genome shotgun (WGS) entry which is preliminary data.</text>
</comment>
<sequence length="182" mass="19632">MPDSPLPNPNRYITTNDANGVALFSTTTPESLSVSTTLGGSALARLAYTLSGGATVNLTSETDLKAYYASLSPSSNLPPLVRLDGLNVWYVDTPPDSESPLHRTVSLDFVIQVHGEQVLTLSNGESRIVKPGDITIQRSTMHKWHNPSKTEWSRMMAVMVACQPVVTENGDVLGEKFESGQA</sequence>
<dbReference type="CDD" id="cd02231">
    <property type="entry name" value="cupin_BLL6423-like"/>
    <property type="match status" value="1"/>
</dbReference>
<dbReference type="SUPFAM" id="SSF51182">
    <property type="entry name" value="RmlC-like cupins"/>
    <property type="match status" value="1"/>
</dbReference>
<dbReference type="Gene3D" id="2.60.120.10">
    <property type="entry name" value="Jelly Rolls"/>
    <property type="match status" value="1"/>
</dbReference>
<evidence type="ECO:0008006" key="3">
    <source>
        <dbReference type="Google" id="ProtNLM"/>
    </source>
</evidence>
<dbReference type="EMBL" id="JBFXLU010000209">
    <property type="protein sequence ID" value="KAL2835339.1"/>
    <property type="molecule type" value="Genomic_DNA"/>
</dbReference>
<reference evidence="1 2" key="1">
    <citation type="submission" date="2024-07" db="EMBL/GenBank/DDBJ databases">
        <title>Section-level genome sequencing and comparative genomics of Aspergillus sections Usti and Cavernicolus.</title>
        <authorList>
            <consortium name="Lawrence Berkeley National Laboratory"/>
            <person name="Nybo J.L."/>
            <person name="Vesth T.C."/>
            <person name="Theobald S."/>
            <person name="Frisvad J.C."/>
            <person name="Larsen T.O."/>
            <person name="Kjaerboelling I."/>
            <person name="Rothschild-Mancinelli K."/>
            <person name="Lyhne E.K."/>
            <person name="Kogle M.E."/>
            <person name="Barry K."/>
            <person name="Clum A."/>
            <person name="Na H."/>
            <person name="Ledsgaard L."/>
            <person name="Lin J."/>
            <person name="Lipzen A."/>
            <person name="Kuo A."/>
            <person name="Riley R."/>
            <person name="Mondo S."/>
            <person name="Labutti K."/>
            <person name="Haridas S."/>
            <person name="Pangalinan J."/>
            <person name="Salamov A.A."/>
            <person name="Simmons B.A."/>
            <person name="Magnuson J.K."/>
            <person name="Chen J."/>
            <person name="Drula E."/>
            <person name="Henrissat B."/>
            <person name="Wiebenga A."/>
            <person name="Lubbers R.J."/>
            <person name="Gomes A.C."/>
            <person name="Makela M.R."/>
            <person name="Stajich J."/>
            <person name="Grigoriev I.V."/>
            <person name="Mortensen U.H."/>
            <person name="De Vries R.P."/>
            <person name="Baker S.E."/>
            <person name="Andersen M.R."/>
        </authorList>
    </citation>
    <scope>NUCLEOTIDE SEQUENCE [LARGE SCALE GENOMIC DNA]</scope>
    <source>
        <strain evidence="1 2">CBS 123904</strain>
    </source>
</reference>
<dbReference type="InterPro" id="IPR047142">
    <property type="entry name" value="OryJ/VirC-like"/>
</dbReference>
<dbReference type="InterPro" id="IPR014710">
    <property type="entry name" value="RmlC-like_jellyroll"/>
</dbReference>
<keyword evidence="2" id="KW-1185">Reference proteome</keyword>
<dbReference type="Proteomes" id="UP001610446">
    <property type="component" value="Unassembled WGS sequence"/>
</dbReference>
<organism evidence="1 2">
    <name type="scientific">Aspergillus pseudoustus</name>
    <dbReference type="NCBI Taxonomy" id="1810923"/>
    <lineage>
        <taxon>Eukaryota</taxon>
        <taxon>Fungi</taxon>
        <taxon>Dikarya</taxon>
        <taxon>Ascomycota</taxon>
        <taxon>Pezizomycotina</taxon>
        <taxon>Eurotiomycetes</taxon>
        <taxon>Eurotiomycetidae</taxon>
        <taxon>Eurotiales</taxon>
        <taxon>Aspergillaceae</taxon>
        <taxon>Aspergillus</taxon>
        <taxon>Aspergillus subgen. Nidulantes</taxon>
    </lineage>
</organism>
<proteinExistence type="predicted"/>
<evidence type="ECO:0000313" key="1">
    <source>
        <dbReference type="EMBL" id="KAL2835339.1"/>
    </source>
</evidence>
<protein>
    <recommendedName>
        <fullName evidence="3">Cupin 2 conserved barrel domain-containing protein</fullName>
    </recommendedName>
</protein>
<dbReference type="InterPro" id="IPR011051">
    <property type="entry name" value="RmlC_Cupin_sf"/>
</dbReference>
<accession>A0ABR4J5R9</accession>
<name>A0ABR4J5R9_9EURO</name>
<gene>
    <name evidence="1" type="ORF">BJY01DRAFT_259278</name>
</gene>
<dbReference type="PANTHER" id="PTHR36156">
    <property type="entry name" value="SLR2101 PROTEIN"/>
    <property type="match status" value="1"/>
</dbReference>
<dbReference type="PANTHER" id="PTHR36156:SF3">
    <property type="entry name" value="CUPIN 2 CONSERVED BARREL DOMAIN-CONTAINING PROTEIN"/>
    <property type="match status" value="1"/>
</dbReference>
<evidence type="ECO:0000313" key="2">
    <source>
        <dbReference type="Proteomes" id="UP001610446"/>
    </source>
</evidence>